<feature type="transmembrane region" description="Helical" evidence="1">
    <location>
        <begin position="47"/>
        <end position="66"/>
    </location>
</feature>
<dbReference type="Pfam" id="PF04247">
    <property type="entry name" value="SirB"/>
    <property type="match status" value="1"/>
</dbReference>
<dbReference type="Proteomes" id="UP000295830">
    <property type="component" value="Unassembled WGS sequence"/>
</dbReference>
<dbReference type="PIRSF" id="PIRSF005610">
    <property type="entry name" value="SirB"/>
    <property type="match status" value="1"/>
</dbReference>
<sequence>MEYYPILKGVHMLTAYLTAGLMLLRLGLDLAGKTGWRKTPLRWIPHLNDTILLAAALVLVVVTAWMPLVHHWLTAKIILLLGYIVAGKWALDLKRSGAVRGVAALVALFQLLLIFLLAVTKPGF</sequence>
<feature type="transmembrane region" description="Helical" evidence="1">
    <location>
        <begin position="98"/>
        <end position="119"/>
    </location>
</feature>
<dbReference type="OrthoDB" id="5588650at2"/>
<evidence type="ECO:0000256" key="1">
    <source>
        <dbReference type="SAM" id="Phobius"/>
    </source>
</evidence>
<keyword evidence="1" id="KW-1133">Transmembrane helix</keyword>
<dbReference type="InterPro" id="IPR007360">
    <property type="entry name" value="SirB"/>
</dbReference>
<proteinExistence type="predicted"/>
<keyword evidence="3" id="KW-1185">Reference proteome</keyword>
<feature type="transmembrane region" description="Helical" evidence="1">
    <location>
        <begin position="72"/>
        <end position="91"/>
    </location>
</feature>
<dbReference type="PANTHER" id="PTHR39594:SF1">
    <property type="entry name" value="PROTEIN YCHQ"/>
    <property type="match status" value="1"/>
</dbReference>
<evidence type="ECO:0000313" key="2">
    <source>
        <dbReference type="EMBL" id="TDT44242.1"/>
    </source>
</evidence>
<dbReference type="PANTHER" id="PTHR39594">
    <property type="entry name" value="PROTEIN YCHQ"/>
    <property type="match status" value="1"/>
</dbReference>
<gene>
    <name evidence="2" type="ORF">DES49_0342</name>
</gene>
<dbReference type="EMBL" id="SOAX01000001">
    <property type="protein sequence ID" value="TDT44242.1"/>
    <property type="molecule type" value="Genomic_DNA"/>
</dbReference>
<keyword evidence="1" id="KW-0812">Transmembrane</keyword>
<accession>A0A4R7K091</accession>
<dbReference type="GO" id="GO:0005886">
    <property type="term" value="C:plasma membrane"/>
    <property type="evidence" value="ECO:0007669"/>
    <property type="project" value="TreeGrafter"/>
</dbReference>
<dbReference type="AlphaFoldDB" id="A0A4R7K091"/>
<feature type="transmembrane region" description="Helical" evidence="1">
    <location>
        <begin position="6"/>
        <end position="26"/>
    </location>
</feature>
<reference evidence="2 3" key="1">
    <citation type="submission" date="2019-03" db="EMBL/GenBank/DDBJ databases">
        <title>Genomic Encyclopedia of Type Strains, Phase IV (KMG-IV): sequencing the most valuable type-strain genomes for metagenomic binning, comparative biology and taxonomic classification.</title>
        <authorList>
            <person name="Goeker M."/>
        </authorList>
    </citation>
    <scope>NUCLEOTIDE SEQUENCE [LARGE SCALE GENOMIC DNA]</scope>
    <source>
        <strain evidence="2 3">DSM 15505</strain>
    </source>
</reference>
<dbReference type="RefSeq" id="WP_133734645.1">
    <property type="nucleotide sequence ID" value="NZ_SOAX01000001.1"/>
</dbReference>
<organism evidence="2 3">
    <name type="scientific">Halospina denitrificans</name>
    <dbReference type="NCBI Taxonomy" id="332522"/>
    <lineage>
        <taxon>Bacteria</taxon>
        <taxon>Pseudomonadati</taxon>
        <taxon>Pseudomonadota</taxon>
        <taxon>Gammaproteobacteria</taxon>
        <taxon>Halospina</taxon>
    </lineage>
</organism>
<protein>
    <submittedName>
        <fullName evidence="2">Putative membrane protein SirB2</fullName>
    </submittedName>
</protein>
<name>A0A4R7K091_9GAMM</name>
<evidence type="ECO:0000313" key="3">
    <source>
        <dbReference type="Proteomes" id="UP000295830"/>
    </source>
</evidence>
<comment type="caution">
    <text evidence="2">The sequence shown here is derived from an EMBL/GenBank/DDBJ whole genome shotgun (WGS) entry which is preliminary data.</text>
</comment>
<keyword evidence="1" id="KW-0472">Membrane</keyword>